<name>A0ACA9M561_9GLOM</name>
<sequence length="271" mass="31298">MTKDPDLKPIHPGEILKTEFLEPLNMSEGELAQHLKVEEKIIKELVQAKTSLTVDLAYRLYYYFGVSTEYWLNFQKNYDLETYQELAEKEIRKQIQPYPHEAKYSTRRARRKGNWNFFEARSLKFYILKTEGKQLIMSSEDNQESLLKVIQDTQKNQILMSVIGAINGMAGLGRIAKTKLRHKAELEREYLELKTLEREAAYEAQMSQYQADLTSETKKSDSESKENGKGKADKTLEGTVNKVQSGIKQAKGVADQIKDLKDKIFSAEKEK</sequence>
<keyword evidence="2" id="KW-1185">Reference proteome</keyword>
<evidence type="ECO:0000313" key="2">
    <source>
        <dbReference type="Proteomes" id="UP000789860"/>
    </source>
</evidence>
<gene>
    <name evidence="1" type="ORF">SCALOS_LOCUS5731</name>
</gene>
<dbReference type="EMBL" id="CAJVPM010009855">
    <property type="protein sequence ID" value="CAG8567626.1"/>
    <property type="molecule type" value="Genomic_DNA"/>
</dbReference>
<proteinExistence type="predicted"/>
<evidence type="ECO:0000313" key="1">
    <source>
        <dbReference type="EMBL" id="CAG8567626.1"/>
    </source>
</evidence>
<comment type="caution">
    <text evidence="1">The sequence shown here is derived from an EMBL/GenBank/DDBJ whole genome shotgun (WGS) entry which is preliminary data.</text>
</comment>
<protein>
    <submittedName>
        <fullName evidence="1">4597_t:CDS:1</fullName>
    </submittedName>
</protein>
<accession>A0ACA9M561</accession>
<reference evidence="1" key="1">
    <citation type="submission" date="2021-06" db="EMBL/GenBank/DDBJ databases">
        <authorList>
            <person name="Kallberg Y."/>
            <person name="Tangrot J."/>
            <person name="Rosling A."/>
        </authorList>
    </citation>
    <scope>NUCLEOTIDE SEQUENCE</scope>
    <source>
        <strain evidence="1">AU212A</strain>
    </source>
</reference>
<organism evidence="1 2">
    <name type="scientific">Scutellospora calospora</name>
    <dbReference type="NCBI Taxonomy" id="85575"/>
    <lineage>
        <taxon>Eukaryota</taxon>
        <taxon>Fungi</taxon>
        <taxon>Fungi incertae sedis</taxon>
        <taxon>Mucoromycota</taxon>
        <taxon>Glomeromycotina</taxon>
        <taxon>Glomeromycetes</taxon>
        <taxon>Diversisporales</taxon>
        <taxon>Gigasporaceae</taxon>
        <taxon>Scutellospora</taxon>
    </lineage>
</organism>
<dbReference type="Proteomes" id="UP000789860">
    <property type="component" value="Unassembled WGS sequence"/>
</dbReference>